<accession>A0A8J4A1T2</accession>
<dbReference type="InterPro" id="IPR016181">
    <property type="entry name" value="Acyl_CoA_acyltransferase"/>
</dbReference>
<evidence type="ECO:0000313" key="3">
    <source>
        <dbReference type="Proteomes" id="UP000635606"/>
    </source>
</evidence>
<keyword evidence="3" id="KW-1185">Reference proteome</keyword>
<dbReference type="EMBL" id="BOPH01000132">
    <property type="protein sequence ID" value="GIJ74222.1"/>
    <property type="molecule type" value="Genomic_DNA"/>
</dbReference>
<evidence type="ECO:0000313" key="2">
    <source>
        <dbReference type="EMBL" id="GIJ74222.1"/>
    </source>
</evidence>
<reference evidence="2" key="1">
    <citation type="submission" date="2021-01" db="EMBL/GenBank/DDBJ databases">
        <title>Whole genome shotgun sequence of Virgisporangium ochraceum NBRC 16418.</title>
        <authorList>
            <person name="Komaki H."/>
            <person name="Tamura T."/>
        </authorList>
    </citation>
    <scope>NUCLEOTIDE SEQUENCE</scope>
    <source>
        <strain evidence="2">NBRC 16418</strain>
    </source>
</reference>
<organism evidence="2 3">
    <name type="scientific">Virgisporangium ochraceum</name>
    <dbReference type="NCBI Taxonomy" id="65505"/>
    <lineage>
        <taxon>Bacteria</taxon>
        <taxon>Bacillati</taxon>
        <taxon>Actinomycetota</taxon>
        <taxon>Actinomycetes</taxon>
        <taxon>Micromonosporales</taxon>
        <taxon>Micromonosporaceae</taxon>
        <taxon>Virgisporangium</taxon>
    </lineage>
</organism>
<evidence type="ECO:0000259" key="1">
    <source>
        <dbReference type="PROSITE" id="PS51186"/>
    </source>
</evidence>
<comment type="caution">
    <text evidence="2">The sequence shown here is derived from an EMBL/GenBank/DDBJ whole genome shotgun (WGS) entry which is preliminary data.</text>
</comment>
<dbReference type="Pfam" id="PF00583">
    <property type="entry name" value="Acetyltransf_1"/>
    <property type="match status" value="1"/>
</dbReference>
<protein>
    <recommendedName>
        <fullName evidence="1">N-acetyltransferase domain-containing protein</fullName>
    </recommendedName>
</protein>
<proteinExistence type="predicted"/>
<dbReference type="Proteomes" id="UP000635606">
    <property type="component" value="Unassembled WGS sequence"/>
</dbReference>
<sequence length="239" mass="25209">MGYEVLGGRSALLEASGNHPYVMLTTTGDVTGYRTDGLLAWIDRDPARPMVWALGDGPAAVEFTLAMGGGARWAHLPHLTPEQAAPLRSDLHDDWDQLTTWTAPPPVPGEAAVGPLDADAEVDALLDLAFPASVSRPGDPRVRRWYGVRAGGKAGGELVACAADRSRGGAGHIAGVAVHPDHRRRSLGTAVTAALTRLLHAEFGNCSLSVMSDASGPRRLYERLGYGNPLARTTVRPAP</sequence>
<dbReference type="SUPFAM" id="SSF55729">
    <property type="entry name" value="Acyl-CoA N-acyltransferases (Nat)"/>
    <property type="match status" value="1"/>
</dbReference>
<dbReference type="GO" id="GO:0016747">
    <property type="term" value="F:acyltransferase activity, transferring groups other than amino-acyl groups"/>
    <property type="evidence" value="ECO:0007669"/>
    <property type="project" value="InterPro"/>
</dbReference>
<dbReference type="CDD" id="cd04301">
    <property type="entry name" value="NAT_SF"/>
    <property type="match status" value="1"/>
</dbReference>
<dbReference type="PROSITE" id="PS51186">
    <property type="entry name" value="GNAT"/>
    <property type="match status" value="1"/>
</dbReference>
<name>A0A8J4A1T2_9ACTN</name>
<dbReference type="InterPro" id="IPR000182">
    <property type="entry name" value="GNAT_dom"/>
</dbReference>
<dbReference type="Gene3D" id="3.40.630.30">
    <property type="match status" value="1"/>
</dbReference>
<feature type="domain" description="N-acetyltransferase" evidence="1">
    <location>
        <begin position="111"/>
        <end position="239"/>
    </location>
</feature>
<gene>
    <name evidence="2" type="ORF">Voc01_091390</name>
</gene>
<dbReference type="AlphaFoldDB" id="A0A8J4A1T2"/>